<organism evidence="2">
    <name type="scientific">Ignisphaera aggregans</name>
    <dbReference type="NCBI Taxonomy" id="334771"/>
    <lineage>
        <taxon>Archaea</taxon>
        <taxon>Thermoproteota</taxon>
        <taxon>Thermoprotei</taxon>
        <taxon>Desulfurococcales</taxon>
        <taxon>Desulfurococcaceae</taxon>
        <taxon>Ignisphaera</taxon>
    </lineage>
</organism>
<comment type="caution">
    <text evidence="2">The sequence shown here is derived from an EMBL/GenBank/DDBJ whole genome shotgun (WGS) entry which is preliminary data.</text>
</comment>
<protein>
    <submittedName>
        <fullName evidence="2">Uncharacterized protein</fullName>
    </submittedName>
</protein>
<gene>
    <name evidence="2" type="ORF">ENO26_05620</name>
</gene>
<evidence type="ECO:0000313" key="2">
    <source>
        <dbReference type="EMBL" id="HEM67027.1"/>
    </source>
</evidence>
<keyword evidence="1" id="KW-0812">Transmembrane</keyword>
<evidence type="ECO:0000256" key="1">
    <source>
        <dbReference type="SAM" id="Phobius"/>
    </source>
</evidence>
<dbReference type="EMBL" id="DSEU01000040">
    <property type="protein sequence ID" value="HEM67027.1"/>
    <property type="molecule type" value="Genomic_DNA"/>
</dbReference>
<reference evidence="2" key="1">
    <citation type="journal article" date="2020" name="mSystems">
        <title>Genome- and Community-Level Interaction Insights into Carbon Utilization and Element Cycling Functions of Hydrothermarchaeota in Hydrothermal Sediment.</title>
        <authorList>
            <person name="Zhou Z."/>
            <person name="Liu Y."/>
            <person name="Xu W."/>
            <person name="Pan J."/>
            <person name="Luo Z.H."/>
            <person name="Li M."/>
        </authorList>
    </citation>
    <scope>NUCLEOTIDE SEQUENCE [LARGE SCALE GENOMIC DNA]</scope>
    <source>
        <strain evidence="2">SpSt-125</strain>
    </source>
</reference>
<sequence length="136" mass="14831">MLLKDASNSTLDAILLQLSTNNVSSFKLLSLNALSAGKYYVEVDPLTNMTLVSFNITALTYESLPAIRITFTPTTYDQTSIQYVCGVSFRGFIIAAALIGFGIAAISFVGVYLYRQTQTTAKITVLAKGKRRTSKK</sequence>
<accession>A0A7J2U3X1</accession>
<keyword evidence="1" id="KW-1133">Transmembrane helix</keyword>
<dbReference type="AlphaFoldDB" id="A0A7J2U3X1"/>
<feature type="transmembrane region" description="Helical" evidence="1">
    <location>
        <begin position="92"/>
        <end position="114"/>
    </location>
</feature>
<name>A0A7J2U3X1_9CREN</name>
<proteinExistence type="predicted"/>
<keyword evidence="1" id="KW-0472">Membrane</keyword>